<sequence length="287" mass="32695">MVAEWKIKYVRDLEDDIKGSRILGISDVMDIPTSALQSIRKSLKEKGFRLKVIRKKLLIKALEDLSKEDKNYEKIIELLKKNKRITIMLVLQKDSINPFLINKIFEENKSYREARPGDILEEDIVIKAGPTEFAAGPILSEFKKFNIKTKVEGGKIAIAEDAVIAKKGDKVSEDLASFLKKMNITPIPVRIKLLLAYDGRVIYTEDILSTPLEKYIDDLKLAIKKANSITIYVGYPTKYNVRTLLRKGLENSLKLSIKLGFPTKQTVKEILRRAVRIGNHLKNKANL</sequence>
<dbReference type="Gene3D" id="3.90.105.20">
    <property type="match status" value="1"/>
</dbReference>
<dbReference type="GO" id="GO:0002181">
    <property type="term" value="P:cytoplasmic translation"/>
    <property type="evidence" value="ECO:0007669"/>
    <property type="project" value="TreeGrafter"/>
</dbReference>
<dbReference type="AlphaFoldDB" id="A0A397WSH7"/>
<protein>
    <submittedName>
        <fullName evidence="5">50S ribosomal protein L10</fullName>
    </submittedName>
</protein>
<dbReference type="SUPFAM" id="SSF160369">
    <property type="entry name" value="Ribosomal protein L10-like"/>
    <property type="match status" value="1"/>
</dbReference>
<organism evidence="5 6">
    <name type="scientific">Candidatus Nanoclepta minutus</name>
    <dbReference type="NCBI Taxonomy" id="1940235"/>
    <lineage>
        <taxon>Archaea</taxon>
        <taxon>Nanobdellota</taxon>
        <taxon>Candidatus Nanoclepta</taxon>
    </lineage>
</organism>
<dbReference type="GO" id="GO:0070180">
    <property type="term" value="F:large ribosomal subunit rRNA binding"/>
    <property type="evidence" value="ECO:0007669"/>
    <property type="project" value="TreeGrafter"/>
</dbReference>
<keyword evidence="3" id="KW-0687">Ribonucleoprotein</keyword>
<dbReference type="Gene3D" id="3.30.70.1730">
    <property type="match status" value="1"/>
</dbReference>
<reference evidence="5 6" key="1">
    <citation type="journal article" date="2018" name="Syst. Appl. Microbiol.">
        <title>A new symbiotic nanoarchaeote (Candidatus Nanoclepta minutus) and its host (Zestosphaera tikiterensis gen. nov., sp. nov.) from a New Zealand hot spring.</title>
        <authorList>
            <person name="St John E."/>
            <person name="Liu Y."/>
            <person name="Podar M."/>
            <person name="Stott M.B."/>
            <person name="Meneghin J."/>
            <person name="Chen Z."/>
            <person name="Lagutin K."/>
            <person name="Mitchell K."/>
            <person name="Reysenbach A.L."/>
        </authorList>
    </citation>
    <scope>NUCLEOTIDE SEQUENCE [LARGE SCALE GENOMIC DNA]</scope>
    <source>
        <strain evidence="5">NZ3</strain>
    </source>
</reference>
<dbReference type="GO" id="GO:0000027">
    <property type="term" value="P:ribosomal large subunit assembly"/>
    <property type="evidence" value="ECO:0007669"/>
    <property type="project" value="TreeGrafter"/>
</dbReference>
<dbReference type="InterPro" id="IPR040637">
    <property type="entry name" value="Ribosomal_uL10-like_insert"/>
</dbReference>
<evidence type="ECO:0000313" key="6">
    <source>
        <dbReference type="Proteomes" id="UP000266622"/>
    </source>
</evidence>
<evidence type="ECO:0000256" key="3">
    <source>
        <dbReference type="ARBA" id="ARBA00023274"/>
    </source>
</evidence>
<dbReference type="Proteomes" id="UP000266622">
    <property type="component" value="Unassembled WGS sequence"/>
</dbReference>
<name>A0A397WSH7_9ARCH</name>
<evidence type="ECO:0000259" key="4">
    <source>
        <dbReference type="Pfam" id="PF17777"/>
    </source>
</evidence>
<dbReference type="Pfam" id="PF00466">
    <property type="entry name" value="Ribosomal_L10"/>
    <property type="match status" value="1"/>
</dbReference>
<dbReference type="PANTHER" id="PTHR45699">
    <property type="entry name" value="60S ACIDIC RIBOSOMAL PROTEIN P0"/>
    <property type="match status" value="1"/>
</dbReference>
<dbReference type="Pfam" id="PF17777">
    <property type="entry name" value="RL10P_insert"/>
    <property type="match status" value="1"/>
</dbReference>
<dbReference type="InterPro" id="IPR043164">
    <property type="entry name" value="Ribosomal_uL10-like_insert_sf"/>
</dbReference>
<dbReference type="GO" id="GO:0022625">
    <property type="term" value="C:cytosolic large ribosomal subunit"/>
    <property type="evidence" value="ECO:0007669"/>
    <property type="project" value="TreeGrafter"/>
</dbReference>
<proteinExistence type="inferred from homology"/>
<dbReference type="EMBL" id="MWMI01000001">
    <property type="protein sequence ID" value="RIB35626.1"/>
    <property type="molecule type" value="Genomic_DNA"/>
</dbReference>
<keyword evidence="2 5" id="KW-0689">Ribosomal protein</keyword>
<evidence type="ECO:0000313" key="5">
    <source>
        <dbReference type="EMBL" id="RIB35626.1"/>
    </source>
</evidence>
<dbReference type="InterPro" id="IPR050323">
    <property type="entry name" value="Ribosomal_protein_uL10"/>
</dbReference>
<dbReference type="GO" id="GO:0003735">
    <property type="term" value="F:structural constituent of ribosome"/>
    <property type="evidence" value="ECO:0007669"/>
    <property type="project" value="TreeGrafter"/>
</dbReference>
<evidence type="ECO:0000256" key="1">
    <source>
        <dbReference type="ARBA" id="ARBA00008889"/>
    </source>
</evidence>
<evidence type="ECO:0000256" key="2">
    <source>
        <dbReference type="ARBA" id="ARBA00022980"/>
    </source>
</evidence>
<dbReference type="PANTHER" id="PTHR45699:SF3">
    <property type="entry name" value="LARGE RIBOSOMAL SUBUNIT PROTEIN UL10"/>
    <property type="match status" value="1"/>
</dbReference>
<feature type="domain" description="Large ribosomal subunit protein uL10-like insertion" evidence="4">
    <location>
        <begin position="114"/>
        <end position="184"/>
    </location>
</feature>
<dbReference type="InterPro" id="IPR001790">
    <property type="entry name" value="Ribosomal_uL10"/>
</dbReference>
<accession>A0A397WSH7</accession>
<dbReference type="InterPro" id="IPR043141">
    <property type="entry name" value="Ribosomal_uL10-like_sf"/>
</dbReference>
<comment type="caution">
    <text evidence="5">The sequence shown here is derived from an EMBL/GenBank/DDBJ whole genome shotgun (WGS) entry which is preliminary data.</text>
</comment>
<gene>
    <name evidence="5" type="ORF">BXU00_00805</name>
</gene>
<dbReference type="Gene3D" id="6.10.140.760">
    <property type="match status" value="1"/>
</dbReference>
<comment type="similarity">
    <text evidence="1">Belongs to the universal ribosomal protein uL10 family.</text>
</comment>